<keyword evidence="2" id="KW-1185">Reference proteome</keyword>
<accession>A0AAI8VDH4</accession>
<comment type="caution">
    <text evidence="1">The sequence shown here is derived from an EMBL/GenBank/DDBJ whole genome shotgun (WGS) entry which is preliminary data.</text>
</comment>
<dbReference type="Proteomes" id="UP001295740">
    <property type="component" value="Unassembled WGS sequence"/>
</dbReference>
<evidence type="ECO:0000313" key="2">
    <source>
        <dbReference type="Proteomes" id="UP001295740"/>
    </source>
</evidence>
<dbReference type="AlphaFoldDB" id="A0AAI8VDH4"/>
<name>A0AAI8VDH4_9PEZI</name>
<dbReference type="EMBL" id="CAUWAG010000004">
    <property type="protein sequence ID" value="CAJ2502991.1"/>
    <property type="molecule type" value="Genomic_DNA"/>
</dbReference>
<proteinExistence type="predicted"/>
<gene>
    <name evidence="1" type="ORF">KHLLAP_LOCUS3459</name>
</gene>
<reference evidence="1" key="1">
    <citation type="submission" date="2023-10" db="EMBL/GenBank/DDBJ databases">
        <authorList>
            <person name="Hackl T."/>
        </authorList>
    </citation>
    <scope>NUCLEOTIDE SEQUENCE</scope>
</reference>
<sequence length="62" mass="6758">MPPRRVMVESSSSRSRAPKSFFWNTYETLTSPDNASVVRSVAVFGASVAFLASPWGDVLLPP</sequence>
<organism evidence="1 2">
    <name type="scientific">Anthostomella pinea</name>
    <dbReference type="NCBI Taxonomy" id="933095"/>
    <lineage>
        <taxon>Eukaryota</taxon>
        <taxon>Fungi</taxon>
        <taxon>Dikarya</taxon>
        <taxon>Ascomycota</taxon>
        <taxon>Pezizomycotina</taxon>
        <taxon>Sordariomycetes</taxon>
        <taxon>Xylariomycetidae</taxon>
        <taxon>Xylariales</taxon>
        <taxon>Xylariaceae</taxon>
        <taxon>Anthostomella</taxon>
    </lineage>
</organism>
<evidence type="ECO:0000313" key="1">
    <source>
        <dbReference type="EMBL" id="CAJ2502991.1"/>
    </source>
</evidence>
<protein>
    <submittedName>
        <fullName evidence="1">Uu.00g103850.m01.CDS01</fullName>
    </submittedName>
</protein>